<evidence type="ECO:0000313" key="12">
    <source>
        <dbReference type="Proteomes" id="UP000308365"/>
    </source>
</evidence>
<dbReference type="GO" id="GO:0006096">
    <property type="term" value="P:glycolytic process"/>
    <property type="evidence" value="ECO:0007669"/>
    <property type="project" value="UniProtKB-KW"/>
</dbReference>
<evidence type="ECO:0000256" key="9">
    <source>
        <dbReference type="ARBA" id="ARBA00047698"/>
    </source>
</evidence>
<evidence type="ECO:0000256" key="3">
    <source>
        <dbReference type="ARBA" id="ARBA00013119"/>
    </source>
</evidence>
<dbReference type="InterPro" id="IPR036291">
    <property type="entry name" value="NAD(P)-bd_dom_sf"/>
</dbReference>
<proteinExistence type="inferred from homology"/>
<evidence type="ECO:0000256" key="5">
    <source>
        <dbReference type="ARBA" id="ARBA00022490"/>
    </source>
</evidence>
<evidence type="ECO:0000313" key="11">
    <source>
        <dbReference type="EMBL" id="TKC35610.1"/>
    </source>
</evidence>
<dbReference type="Proteomes" id="UP000308365">
    <property type="component" value="Unassembled WGS sequence"/>
</dbReference>
<dbReference type="EMBL" id="RWIC01001487">
    <property type="protein sequence ID" value="TKC35610.1"/>
    <property type="molecule type" value="Genomic_DNA"/>
</dbReference>
<keyword evidence="5" id="KW-0963">Cytoplasm</keyword>
<gene>
    <name evidence="11" type="ORF">EI555_007255</name>
</gene>
<evidence type="ECO:0000256" key="8">
    <source>
        <dbReference type="ARBA" id="ARBA00023152"/>
    </source>
</evidence>
<evidence type="ECO:0000256" key="4">
    <source>
        <dbReference type="ARBA" id="ARBA00021022"/>
    </source>
</evidence>
<comment type="caution">
    <text evidence="11">The sequence shown here is derived from an EMBL/GenBank/DDBJ whole genome shotgun (WGS) entry which is preliminary data.</text>
</comment>
<dbReference type="GO" id="GO:0004365">
    <property type="term" value="F:glyceraldehyde-3-phosphate dehydrogenase (NAD+) (phosphorylating) activity"/>
    <property type="evidence" value="ECO:0007669"/>
    <property type="project" value="UniProtKB-EC"/>
</dbReference>
<dbReference type="SMART" id="SM00846">
    <property type="entry name" value="Gp_dh_N"/>
    <property type="match status" value="1"/>
</dbReference>
<dbReference type="InterPro" id="IPR020831">
    <property type="entry name" value="GlycerAld/Erythrose_P_DH"/>
</dbReference>
<dbReference type="Pfam" id="PF00044">
    <property type="entry name" value="Gp_dh_N"/>
    <property type="match status" value="1"/>
</dbReference>
<dbReference type="GO" id="GO:0005829">
    <property type="term" value="C:cytosol"/>
    <property type="evidence" value="ECO:0007669"/>
    <property type="project" value="TreeGrafter"/>
</dbReference>
<comment type="pathway">
    <text evidence="1">Carbohydrate degradation; glycolysis; pyruvate from D-glyceraldehyde 3-phosphate: step 1/5.</text>
</comment>
<reference evidence="12" key="1">
    <citation type="journal article" date="2019" name="IScience">
        <title>Narwhal Genome Reveals Long-Term Low Genetic Diversity despite Current Large Abundance Size.</title>
        <authorList>
            <person name="Westbury M.V."/>
            <person name="Petersen B."/>
            <person name="Garde E."/>
            <person name="Heide-Jorgensen M.P."/>
            <person name="Lorenzen E.D."/>
        </authorList>
    </citation>
    <scope>NUCLEOTIDE SEQUENCE [LARGE SCALE GENOMIC DNA]</scope>
</reference>
<name>A0A4V5P7I1_MONMO</name>
<evidence type="ECO:0000259" key="10">
    <source>
        <dbReference type="SMART" id="SM00846"/>
    </source>
</evidence>
<dbReference type="SUPFAM" id="SSF51735">
    <property type="entry name" value="NAD(P)-binding Rossmann-fold domains"/>
    <property type="match status" value="1"/>
</dbReference>
<dbReference type="PANTHER" id="PTHR10836">
    <property type="entry name" value="GLYCERALDEHYDE 3-PHOSPHATE DEHYDROGENASE"/>
    <property type="match status" value="1"/>
</dbReference>
<comment type="similarity">
    <text evidence="2">Belongs to the glyceraldehyde-3-phosphate dehydrogenase family.</text>
</comment>
<comment type="catalytic activity">
    <reaction evidence="9">
        <text>D-glyceraldehyde 3-phosphate + phosphate + NAD(+) = (2R)-3-phospho-glyceroyl phosphate + NADH + H(+)</text>
        <dbReference type="Rhea" id="RHEA:10300"/>
        <dbReference type="ChEBI" id="CHEBI:15378"/>
        <dbReference type="ChEBI" id="CHEBI:43474"/>
        <dbReference type="ChEBI" id="CHEBI:57540"/>
        <dbReference type="ChEBI" id="CHEBI:57604"/>
        <dbReference type="ChEBI" id="CHEBI:57945"/>
        <dbReference type="ChEBI" id="CHEBI:59776"/>
        <dbReference type="EC" id="1.2.1.12"/>
    </reaction>
</comment>
<feature type="domain" description="Glyceraldehyde 3-phosphate dehydrogenase NAD(P) binding" evidence="10">
    <location>
        <begin position="2"/>
        <end position="96"/>
    </location>
</feature>
<dbReference type="GO" id="GO:0051287">
    <property type="term" value="F:NAD binding"/>
    <property type="evidence" value="ECO:0007669"/>
    <property type="project" value="InterPro"/>
</dbReference>
<evidence type="ECO:0000256" key="7">
    <source>
        <dbReference type="ARBA" id="ARBA00023027"/>
    </source>
</evidence>
<sequence length="100" mass="10847">MVKVGVNGFGRIRSLVTRAAFNSGKVNIVSINGPFVDLHYMVFMFQYDSMASSMAVKAENGKLSSMERPSSRSKIPPTSNGVMLVLSLSIIKAVSSPELY</sequence>
<evidence type="ECO:0000256" key="1">
    <source>
        <dbReference type="ARBA" id="ARBA00004869"/>
    </source>
</evidence>
<organism evidence="11 12">
    <name type="scientific">Monodon monoceros</name>
    <name type="common">Narwhal</name>
    <name type="synonym">Ceratodon monodon</name>
    <dbReference type="NCBI Taxonomy" id="40151"/>
    <lineage>
        <taxon>Eukaryota</taxon>
        <taxon>Metazoa</taxon>
        <taxon>Chordata</taxon>
        <taxon>Craniata</taxon>
        <taxon>Vertebrata</taxon>
        <taxon>Euteleostomi</taxon>
        <taxon>Mammalia</taxon>
        <taxon>Eutheria</taxon>
        <taxon>Laurasiatheria</taxon>
        <taxon>Artiodactyla</taxon>
        <taxon>Whippomorpha</taxon>
        <taxon>Cetacea</taxon>
        <taxon>Odontoceti</taxon>
        <taxon>Monodontidae</taxon>
        <taxon>Monodon</taxon>
    </lineage>
</organism>
<dbReference type="AlphaFoldDB" id="A0A4V5P7I1"/>
<dbReference type="Gene3D" id="3.40.50.720">
    <property type="entry name" value="NAD(P)-binding Rossmann-like Domain"/>
    <property type="match status" value="1"/>
</dbReference>
<evidence type="ECO:0000256" key="6">
    <source>
        <dbReference type="ARBA" id="ARBA00023002"/>
    </source>
</evidence>
<dbReference type="PANTHER" id="PTHR10836:SF111">
    <property type="entry name" value="GLYCERALDEHYDE-3-PHOSPHATE DEHYDROGENASE"/>
    <property type="match status" value="1"/>
</dbReference>
<keyword evidence="6" id="KW-0560">Oxidoreductase</keyword>
<dbReference type="EC" id="1.2.1.12" evidence="3"/>
<accession>A0A4V5P7I1</accession>
<keyword evidence="7" id="KW-0520">NAD</keyword>
<keyword evidence="8" id="KW-0324">Glycolysis</keyword>
<protein>
    <recommendedName>
        <fullName evidence="4">Glyceraldehyde-3-phosphate dehydrogenase</fullName>
        <ecNumber evidence="3">1.2.1.12</ecNumber>
    </recommendedName>
</protein>
<dbReference type="InterPro" id="IPR020828">
    <property type="entry name" value="GlycerAld_3-P_DH_NAD(P)-bd"/>
</dbReference>
<evidence type="ECO:0000256" key="2">
    <source>
        <dbReference type="ARBA" id="ARBA00007406"/>
    </source>
</evidence>